<feature type="compositionally biased region" description="Low complexity" evidence="1">
    <location>
        <begin position="115"/>
        <end position="137"/>
    </location>
</feature>
<evidence type="ECO:0000256" key="1">
    <source>
        <dbReference type="SAM" id="MobiDB-lite"/>
    </source>
</evidence>
<gene>
    <name evidence="2" type="ORF">AMON00008_LOCUS62668</name>
</gene>
<feature type="region of interest" description="Disordered" evidence="1">
    <location>
        <begin position="45"/>
        <end position="70"/>
    </location>
</feature>
<proteinExistence type="predicted"/>
<feature type="region of interest" description="Disordered" evidence="1">
    <location>
        <begin position="91"/>
        <end position="157"/>
    </location>
</feature>
<sequence>MPSGDDHGASAVIPCASLATSSDDMQQVPPSSRSCWQQHVEQLLQDRGTSRVSPEERDMPAAAVMSEVDERVRRRRPATLAALGQFSTVVPDRPVASSSSKGTLRAWRPSATPTPLGEALPGAGEEAGQRRSGGARQRMVELWVGVRGPVPSSSPKT</sequence>
<reference evidence="2" key="1">
    <citation type="submission" date="2021-01" db="EMBL/GenBank/DDBJ databases">
        <authorList>
            <person name="Corre E."/>
            <person name="Pelletier E."/>
            <person name="Niang G."/>
            <person name="Scheremetjew M."/>
            <person name="Finn R."/>
            <person name="Kale V."/>
            <person name="Holt S."/>
            <person name="Cochrane G."/>
            <person name="Meng A."/>
            <person name="Brown T."/>
            <person name="Cohen L."/>
        </authorList>
    </citation>
    <scope>NUCLEOTIDE SEQUENCE</scope>
    <source>
        <strain evidence="2">CCMP3105</strain>
    </source>
</reference>
<dbReference type="AlphaFoldDB" id="A0A7S4WAH5"/>
<accession>A0A7S4WAH5</accession>
<dbReference type="EMBL" id="HBNR01087424">
    <property type="protein sequence ID" value="CAE4665577.1"/>
    <property type="molecule type" value="Transcribed_RNA"/>
</dbReference>
<evidence type="ECO:0000313" key="2">
    <source>
        <dbReference type="EMBL" id="CAE4665577.1"/>
    </source>
</evidence>
<protein>
    <submittedName>
        <fullName evidence="2">Uncharacterized protein</fullName>
    </submittedName>
</protein>
<name>A0A7S4WAH5_9DINO</name>
<organism evidence="2">
    <name type="scientific">Alexandrium monilatum</name>
    <dbReference type="NCBI Taxonomy" id="311494"/>
    <lineage>
        <taxon>Eukaryota</taxon>
        <taxon>Sar</taxon>
        <taxon>Alveolata</taxon>
        <taxon>Dinophyceae</taxon>
        <taxon>Gonyaulacales</taxon>
        <taxon>Pyrocystaceae</taxon>
        <taxon>Alexandrium</taxon>
    </lineage>
</organism>